<dbReference type="SUPFAM" id="SSF53062">
    <property type="entry name" value="PTS system fructose IIA component-like"/>
    <property type="match status" value="1"/>
</dbReference>
<dbReference type="RefSeq" id="WP_038279092.1">
    <property type="nucleotide sequence ID" value="NZ_JPME01000008.1"/>
</dbReference>
<evidence type="ECO:0000256" key="2">
    <source>
        <dbReference type="ARBA" id="ARBA00022448"/>
    </source>
</evidence>
<dbReference type="PANTHER" id="PTHR33799">
    <property type="entry name" value="PTS PERMEASE-RELATED-RELATED"/>
    <property type="match status" value="1"/>
</dbReference>
<gene>
    <name evidence="9" type="ORF">IO98_06245</name>
</gene>
<keyword evidence="4" id="KW-0762">Sugar transport</keyword>
<dbReference type="CDD" id="cd00006">
    <property type="entry name" value="PTS_IIA_man"/>
    <property type="match status" value="1"/>
</dbReference>
<dbReference type="GO" id="GO:0016020">
    <property type="term" value="C:membrane"/>
    <property type="evidence" value="ECO:0007669"/>
    <property type="project" value="InterPro"/>
</dbReference>
<dbReference type="Pfam" id="PF03610">
    <property type="entry name" value="EIIA-man"/>
    <property type="match status" value="1"/>
</dbReference>
<protein>
    <submittedName>
        <fullName evidence="9">PTS fructose transporter subunit IIA</fullName>
    </submittedName>
</protein>
<evidence type="ECO:0000313" key="10">
    <source>
        <dbReference type="Proteomes" id="UP000028525"/>
    </source>
</evidence>
<dbReference type="OrthoDB" id="9799827at2"/>
<dbReference type="AlphaFoldDB" id="A0A084JPT9"/>
<dbReference type="InterPro" id="IPR033887">
    <property type="entry name" value="PTS_IIA_man"/>
</dbReference>
<keyword evidence="7" id="KW-0418">Kinase</keyword>
<evidence type="ECO:0000256" key="3">
    <source>
        <dbReference type="ARBA" id="ARBA00022490"/>
    </source>
</evidence>
<proteinExistence type="predicted"/>
<evidence type="ECO:0000256" key="7">
    <source>
        <dbReference type="ARBA" id="ARBA00022777"/>
    </source>
</evidence>
<dbReference type="PROSITE" id="PS51096">
    <property type="entry name" value="PTS_EIIA_TYPE_4"/>
    <property type="match status" value="1"/>
</dbReference>
<keyword evidence="6" id="KW-0598">Phosphotransferase system</keyword>
<dbReference type="GO" id="GO:0005737">
    <property type="term" value="C:cytoplasm"/>
    <property type="evidence" value="ECO:0007669"/>
    <property type="project" value="UniProtKB-SubCell"/>
</dbReference>
<name>A0A084JPT9_9FIRM</name>
<dbReference type="InterPro" id="IPR036662">
    <property type="entry name" value="PTS_EIIA_man-typ_sf"/>
</dbReference>
<comment type="subcellular location">
    <subcellularLocation>
        <location evidence="1">Cytoplasm</location>
    </subcellularLocation>
</comment>
<dbReference type="Proteomes" id="UP000028525">
    <property type="component" value="Unassembled WGS sequence"/>
</dbReference>
<dbReference type="GO" id="GO:0016301">
    <property type="term" value="F:kinase activity"/>
    <property type="evidence" value="ECO:0007669"/>
    <property type="project" value="UniProtKB-KW"/>
</dbReference>
<sequence length="141" mass="15453">MIGIIVTGHGEFASGLTSGLKLLAGETEYYEAVDFKAEDSTELLTEKLKEGIRRLKDCEAVAVLADLTGGSPFNMASRLKMSGIHENMEVIGGINLPLVLHAYMSRGMISDIRELLDASLEMGKQHMTYFHISDDACELEE</sequence>
<comment type="caution">
    <text evidence="9">The sequence shown here is derived from an EMBL/GenBank/DDBJ whole genome shotgun (WGS) entry which is preliminary data.</text>
</comment>
<evidence type="ECO:0000256" key="5">
    <source>
        <dbReference type="ARBA" id="ARBA00022679"/>
    </source>
</evidence>
<evidence type="ECO:0000256" key="1">
    <source>
        <dbReference type="ARBA" id="ARBA00004496"/>
    </source>
</evidence>
<keyword evidence="2" id="KW-0813">Transport</keyword>
<feature type="domain" description="PTS EIIA type-4" evidence="8">
    <location>
        <begin position="1"/>
        <end position="127"/>
    </location>
</feature>
<dbReference type="PANTHER" id="PTHR33799:SF1">
    <property type="entry name" value="PTS SYSTEM MANNOSE-SPECIFIC EIIAB COMPONENT-RELATED"/>
    <property type="match status" value="1"/>
</dbReference>
<evidence type="ECO:0000313" key="9">
    <source>
        <dbReference type="EMBL" id="KEZ90973.1"/>
    </source>
</evidence>
<keyword evidence="10" id="KW-1185">Reference proteome</keyword>
<evidence type="ECO:0000256" key="6">
    <source>
        <dbReference type="ARBA" id="ARBA00022683"/>
    </source>
</evidence>
<dbReference type="Gene3D" id="3.40.50.510">
    <property type="entry name" value="Phosphotransferase system, mannose-type IIA component"/>
    <property type="match status" value="1"/>
</dbReference>
<keyword evidence="5" id="KW-0808">Transferase</keyword>
<dbReference type="InterPro" id="IPR004701">
    <property type="entry name" value="PTS_EIIA_man-typ"/>
</dbReference>
<keyword evidence="3" id="KW-0963">Cytoplasm</keyword>
<organism evidence="9 10">
    <name type="scientific">Lacrimispora celerecrescens</name>
    <dbReference type="NCBI Taxonomy" id="29354"/>
    <lineage>
        <taxon>Bacteria</taxon>
        <taxon>Bacillati</taxon>
        <taxon>Bacillota</taxon>
        <taxon>Clostridia</taxon>
        <taxon>Lachnospirales</taxon>
        <taxon>Lachnospiraceae</taxon>
        <taxon>Lacrimispora</taxon>
    </lineage>
</organism>
<reference evidence="9 10" key="1">
    <citation type="submission" date="2014-07" db="EMBL/GenBank/DDBJ databases">
        <title>Draft genome of Clostridium celerecrescens 152B isolated from sediments associated with methane hydrate from Krishna Godavari basin.</title>
        <authorList>
            <person name="Honkalas V.S."/>
            <person name="Dabir A.P."/>
            <person name="Arora P."/>
            <person name="Dhakephalkar P.K."/>
        </authorList>
    </citation>
    <scope>NUCLEOTIDE SEQUENCE [LARGE SCALE GENOMIC DNA]</scope>
    <source>
        <strain evidence="9 10">152B</strain>
    </source>
</reference>
<accession>A0A084JPT9</accession>
<evidence type="ECO:0000256" key="4">
    <source>
        <dbReference type="ARBA" id="ARBA00022597"/>
    </source>
</evidence>
<dbReference type="EMBL" id="JPME01000008">
    <property type="protein sequence ID" value="KEZ90973.1"/>
    <property type="molecule type" value="Genomic_DNA"/>
</dbReference>
<dbReference type="GO" id="GO:0009401">
    <property type="term" value="P:phosphoenolpyruvate-dependent sugar phosphotransferase system"/>
    <property type="evidence" value="ECO:0007669"/>
    <property type="project" value="UniProtKB-KW"/>
</dbReference>
<dbReference type="STRING" id="29354.IO98_06245"/>
<dbReference type="InterPro" id="IPR051471">
    <property type="entry name" value="Bacterial_PTS_sugar_comp"/>
</dbReference>
<evidence type="ECO:0000259" key="8">
    <source>
        <dbReference type="PROSITE" id="PS51096"/>
    </source>
</evidence>